<dbReference type="Proteomes" id="UP000294817">
    <property type="component" value="Unassembled WGS sequence"/>
</dbReference>
<dbReference type="InterPro" id="IPR050078">
    <property type="entry name" value="Ribosomal_L11_MeTrfase_PrmA"/>
</dbReference>
<proteinExistence type="inferred from homology"/>
<keyword evidence="4 6" id="KW-0808">Transferase</keyword>
<keyword evidence="6" id="KW-0689">Ribosomal protein</keyword>
<gene>
    <name evidence="6" type="ORF">C8D74_105104</name>
</gene>
<dbReference type="AlphaFoldDB" id="A0A4R8EU82"/>
<dbReference type="CDD" id="cd02440">
    <property type="entry name" value="AdoMet_MTases"/>
    <property type="match status" value="1"/>
</dbReference>
<evidence type="ECO:0000313" key="6">
    <source>
        <dbReference type="EMBL" id="TDX16150.1"/>
    </source>
</evidence>
<accession>A0A4R8EU82</accession>
<dbReference type="Pfam" id="PF06325">
    <property type="entry name" value="PrmA"/>
    <property type="match status" value="1"/>
</dbReference>
<comment type="similarity">
    <text evidence="1">Belongs to the methyltransferase superfamily. PrmA family.</text>
</comment>
<keyword evidence="2" id="KW-0963">Cytoplasm</keyword>
<keyword evidence="7" id="KW-1185">Reference proteome</keyword>
<evidence type="ECO:0000256" key="1">
    <source>
        <dbReference type="ARBA" id="ARBA00009741"/>
    </source>
</evidence>
<dbReference type="GO" id="GO:0008276">
    <property type="term" value="F:protein methyltransferase activity"/>
    <property type="evidence" value="ECO:0007669"/>
    <property type="project" value="InterPro"/>
</dbReference>
<comment type="caution">
    <text evidence="6">The sequence shown here is derived from an EMBL/GenBank/DDBJ whole genome shotgun (WGS) entry which is preliminary data.</text>
</comment>
<evidence type="ECO:0000256" key="4">
    <source>
        <dbReference type="ARBA" id="ARBA00022679"/>
    </source>
</evidence>
<dbReference type="PIRSF" id="PIRSF000401">
    <property type="entry name" value="RPL11_MTase"/>
    <property type="match status" value="1"/>
</dbReference>
<dbReference type="PANTHER" id="PTHR43648">
    <property type="entry name" value="ELECTRON TRANSFER FLAVOPROTEIN BETA SUBUNIT LYSINE METHYLTRANSFERASE"/>
    <property type="match status" value="1"/>
</dbReference>
<keyword evidence="3 6" id="KW-0489">Methyltransferase</keyword>
<dbReference type="Gene3D" id="3.40.50.150">
    <property type="entry name" value="Vaccinia Virus protein VP39"/>
    <property type="match status" value="1"/>
</dbReference>
<dbReference type="GO" id="GO:0005840">
    <property type="term" value="C:ribosome"/>
    <property type="evidence" value="ECO:0007669"/>
    <property type="project" value="UniProtKB-KW"/>
</dbReference>
<keyword evidence="5" id="KW-0949">S-adenosyl-L-methionine</keyword>
<evidence type="ECO:0000313" key="7">
    <source>
        <dbReference type="Proteomes" id="UP000294817"/>
    </source>
</evidence>
<dbReference type="InterPro" id="IPR029063">
    <property type="entry name" value="SAM-dependent_MTases_sf"/>
</dbReference>
<protein>
    <submittedName>
        <fullName evidence="6">[LSU ribosomal protein L11P]-lysine N-methyltransferase</fullName>
    </submittedName>
</protein>
<keyword evidence="6" id="KW-0687">Ribonucleoprotein</keyword>
<dbReference type="InterPro" id="IPR004498">
    <property type="entry name" value="Ribosomal_PrmA_MeTrfase"/>
</dbReference>
<evidence type="ECO:0000256" key="2">
    <source>
        <dbReference type="ARBA" id="ARBA00022490"/>
    </source>
</evidence>
<name>A0A4R8EU82_9BACT</name>
<reference evidence="6 7" key="1">
    <citation type="submission" date="2019-03" db="EMBL/GenBank/DDBJ databases">
        <title>Genomic Encyclopedia of Type Strains, Phase IV (KMG-IV): sequencing the most valuable type-strain genomes for metagenomic binning, comparative biology and taxonomic classification.</title>
        <authorList>
            <person name="Goeker M."/>
        </authorList>
    </citation>
    <scope>NUCLEOTIDE SEQUENCE [LARGE SCALE GENOMIC DNA]</scope>
    <source>
        <strain evidence="6 7">DSM 13575</strain>
    </source>
</reference>
<dbReference type="PANTHER" id="PTHR43648:SF1">
    <property type="entry name" value="ELECTRON TRANSFER FLAVOPROTEIN BETA SUBUNIT LYSINE METHYLTRANSFERASE"/>
    <property type="match status" value="1"/>
</dbReference>
<organism evidence="6 7">
    <name type="scientific">Petrotoga sibirica</name>
    <dbReference type="NCBI Taxonomy" id="156202"/>
    <lineage>
        <taxon>Bacteria</taxon>
        <taxon>Thermotogati</taxon>
        <taxon>Thermotogota</taxon>
        <taxon>Thermotogae</taxon>
        <taxon>Petrotogales</taxon>
        <taxon>Petrotogaceae</taxon>
        <taxon>Petrotoga</taxon>
    </lineage>
</organism>
<dbReference type="RefSeq" id="WP_103877470.1">
    <property type="nucleotide sequence ID" value="NZ_SODZ01000005.1"/>
</dbReference>
<dbReference type="SUPFAM" id="SSF53335">
    <property type="entry name" value="S-adenosyl-L-methionine-dependent methyltransferases"/>
    <property type="match status" value="1"/>
</dbReference>
<sequence>MDKYYEYVYELEPNEEEKIIDQFIKYGFNSFYIEEDVESSQTFLKIYVKTEEQIKDILDLFSMFGLKLLSKKITEESKWLEEWKKTIDFFQLIDGVWVNPFSDKKVEKSGIVLNVIPGSAFGTGLHSTTKLAAELLRKVDCRDKDVIDIGTGSGILSVLAKKIGANRVCALDNDNLAIEKAEEIAILNNVDIEIRLSDLLNVVGENESFDILVSNIVAEVLIQLMKDPKFDKVLKENGIVIFSGIIESKEKSIMEQAKEVDLVLKDRMEDGCWIALMFQKKI</sequence>
<evidence type="ECO:0000256" key="5">
    <source>
        <dbReference type="ARBA" id="ARBA00022691"/>
    </source>
</evidence>
<dbReference type="EMBL" id="SODZ01000005">
    <property type="protein sequence ID" value="TDX16150.1"/>
    <property type="molecule type" value="Genomic_DNA"/>
</dbReference>
<evidence type="ECO:0000256" key="3">
    <source>
        <dbReference type="ARBA" id="ARBA00022603"/>
    </source>
</evidence>
<dbReference type="GO" id="GO:0032259">
    <property type="term" value="P:methylation"/>
    <property type="evidence" value="ECO:0007669"/>
    <property type="project" value="UniProtKB-KW"/>
</dbReference>